<dbReference type="SMART" id="SM01101">
    <property type="entry name" value="CRISPR_assoc"/>
    <property type="match status" value="1"/>
</dbReference>
<dbReference type="Gene3D" id="3.30.70.1210">
    <property type="entry name" value="Crispr-associated protein, domain 2"/>
    <property type="match status" value="1"/>
</dbReference>
<dbReference type="AlphaFoldDB" id="A0A850RNL9"/>
<dbReference type="Proteomes" id="UP000592294">
    <property type="component" value="Unassembled WGS sequence"/>
</dbReference>
<proteinExistence type="predicted"/>
<organism evidence="1 2">
    <name type="scientific">Allochromatium humboldtianum</name>
    <dbReference type="NCBI Taxonomy" id="504901"/>
    <lineage>
        <taxon>Bacteria</taxon>
        <taxon>Pseudomonadati</taxon>
        <taxon>Pseudomonadota</taxon>
        <taxon>Gammaproteobacteria</taxon>
        <taxon>Chromatiales</taxon>
        <taxon>Chromatiaceae</taxon>
        <taxon>Allochromatium</taxon>
    </lineage>
</organism>
<keyword evidence="2" id="KW-1185">Reference proteome</keyword>
<dbReference type="CDD" id="cd09727">
    <property type="entry name" value="Cas6_I-E"/>
    <property type="match status" value="1"/>
</dbReference>
<gene>
    <name evidence="1" type="primary">cas6e</name>
    <name evidence="1" type="ORF">HW932_17420</name>
</gene>
<dbReference type="Pfam" id="PF08798">
    <property type="entry name" value="CRISPR_assoc"/>
    <property type="match status" value="1"/>
</dbReference>
<evidence type="ECO:0000313" key="2">
    <source>
        <dbReference type="Proteomes" id="UP000592294"/>
    </source>
</evidence>
<accession>A0A850RNL9</accession>
<dbReference type="Gene3D" id="3.30.70.1200">
    <property type="entry name" value="Crispr-associated protein, domain 1"/>
    <property type="match status" value="1"/>
</dbReference>
<name>A0A850RNL9_9GAMM</name>
<dbReference type="NCBIfam" id="TIGR01907">
    <property type="entry name" value="casE_Cse3"/>
    <property type="match status" value="1"/>
</dbReference>
<dbReference type="EMBL" id="JABZEO010000015">
    <property type="protein sequence ID" value="NVZ11041.1"/>
    <property type="molecule type" value="Genomic_DNA"/>
</dbReference>
<sequence>MILSRAEIPWSESRNPYDMHRAIWRLFPGEAAESRRTPDQPRRGFLFRVEDHRPGRPAQVLIQSRCRPQPEATLNLIGSREINPQPSQGQRLAFILTANPIKTIKDRQTDTKPRKTRDTCRVPLITEETQRSWLIQRLKDVAEVEAVAVTPHPPLYFRKANRGGKILCATFEGLLTVLDPNALVALLENGLGPAKAFGCGLLLVRRATS</sequence>
<evidence type="ECO:0000313" key="1">
    <source>
        <dbReference type="EMBL" id="NVZ11041.1"/>
    </source>
</evidence>
<dbReference type="RefSeq" id="WP_176977764.1">
    <property type="nucleotide sequence ID" value="NZ_JABZEO010000015.1"/>
</dbReference>
<protein>
    <submittedName>
        <fullName evidence="1">Type I-E CRISPR-associated protein Cas6/Cse3/CasE</fullName>
    </submittedName>
</protein>
<comment type="caution">
    <text evidence="1">The sequence shown here is derived from an EMBL/GenBank/DDBJ whole genome shotgun (WGS) entry which is preliminary data.</text>
</comment>
<dbReference type="InterPro" id="IPR010179">
    <property type="entry name" value="CRISPR-assoc_prot_Cse3"/>
</dbReference>
<reference evidence="1 2" key="1">
    <citation type="submission" date="2020-06" db="EMBL/GenBank/DDBJ databases">
        <title>Whole-genome sequence of Allochromatium humboldtianum DSM 21881, type strain.</title>
        <authorList>
            <person name="Kyndt J.A."/>
            <person name="Meyer T.E."/>
        </authorList>
    </citation>
    <scope>NUCLEOTIDE SEQUENCE [LARGE SCALE GENOMIC DNA]</scope>
    <source>
        <strain evidence="1 2">DSM 21881</strain>
    </source>
</reference>
<dbReference type="SUPFAM" id="SSF117987">
    <property type="entry name" value="CRISPR-associated protein"/>
    <property type="match status" value="2"/>
</dbReference>